<dbReference type="Pfam" id="PF09394">
    <property type="entry name" value="Inhibitor_I42"/>
    <property type="match status" value="1"/>
</dbReference>
<evidence type="ECO:0000256" key="2">
    <source>
        <dbReference type="ARBA" id="ARBA00022704"/>
    </source>
</evidence>
<dbReference type="EMBL" id="QRCT01000009">
    <property type="protein sequence ID" value="RDU25004.1"/>
    <property type="molecule type" value="Genomic_DNA"/>
</dbReference>
<sequence length="243" mass="28226">MVLSFRLLRGEIELHNNTLLIIYYPKNGIGQSYDDIEYIYNEYESNNQWFSQWCTKEKCESPERIYRRPGLYYMNDKNINVSIQEAIDLFHQEDRRSCLFNSITLSCPLVKTMEPFYTFTTEQGNNINIKAYDSEKSSYSNENCSNMLPTKVILKINEEKEIKIKSNETTGYRWYMIPDNSGVYEIVNDEYVPDFPIKMGSGGCKIFTIKGAREGIGNAVLQLYPPGNEGPVEEHYITIQTIS</sequence>
<dbReference type="Proteomes" id="UP000255036">
    <property type="component" value="Unassembled WGS sequence"/>
</dbReference>
<organism evidence="4 5">
    <name type="scientific">Anaerosacchariphilus polymeriproducens</name>
    <dbReference type="NCBI Taxonomy" id="1812858"/>
    <lineage>
        <taxon>Bacteria</taxon>
        <taxon>Bacillati</taxon>
        <taxon>Bacillota</taxon>
        <taxon>Clostridia</taxon>
        <taxon>Lachnospirales</taxon>
        <taxon>Lachnospiraceae</taxon>
        <taxon>Anaerosacchariphilus</taxon>
    </lineage>
</organism>
<feature type="domain" description="Proteinase inhibitor I42 chagasin" evidence="3">
    <location>
        <begin position="154"/>
        <end position="235"/>
    </location>
</feature>
<dbReference type="InterPro" id="IPR018990">
    <property type="entry name" value="Prot_inh_I42_chagasin"/>
</dbReference>
<accession>A0A371AZI0</accession>
<dbReference type="GO" id="GO:0004869">
    <property type="term" value="F:cysteine-type endopeptidase inhibitor activity"/>
    <property type="evidence" value="ECO:0007669"/>
    <property type="project" value="UniProtKB-KW"/>
</dbReference>
<dbReference type="InterPro" id="IPR036331">
    <property type="entry name" value="Chagasin-like_sf"/>
</dbReference>
<keyword evidence="5" id="KW-1185">Reference proteome</keyword>
<evidence type="ECO:0000259" key="3">
    <source>
        <dbReference type="Pfam" id="PF09394"/>
    </source>
</evidence>
<keyword evidence="2" id="KW-0789">Thiol protease inhibitor</keyword>
<dbReference type="AlphaFoldDB" id="A0A371AZI0"/>
<evidence type="ECO:0000313" key="5">
    <source>
        <dbReference type="Proteomes" id="UP000255036"/>
    </source>
</evidence>
<name>A0A371AZI0_9FIRM</name>
<comment type="caution">
    <text evidence="4">The sequence shown here is derived from an EMBL/GenBank/DDBJ whole genome shotgun (WGS) entry which is preliminary data.</text>
</comment>
<gene>
    <name evidence="4" type="ORF">DWV06_01895</name>
</gene>
<proteinExistence type="predicted"/>
<evidence type="ECO:0000313" key="4">
    <source>
        <dbReference type="EMBL" id="RDU25004.1"/>
    </source>
</evidence>
<keyword evidence="1" id="KW-0646">Protease inhibitor</keyword>
<dbReference type="SUPFAM" id="SSF141066">
    <property type="entry name" value="ICP-like"/>
    <property type="match status" value="1"/>
</dbReference>
<reference evidence="4 5" key="1">
    <citation type="submission" date="2018-07" db="EMBL/GenBank/DDBJ databases">
        <title>Anaerosacharophilus polymeroproducens gen. nov. sp. nov., an anaerobic bacterium isolated from salt field.</title>
        <authorList>
            <person name="Kim W."/>
            <person name="Yang S.-H."/>
            <person name="Oh J."/>
            <person name="Lee J.-H."/>
            <person name="Kwon K.K."/>
        </authorList>
    </citation>
    <scope>NUCLEOTIDE SEQUENCE [LARGE SCALE GENOMIC DNA]</scope>
    <source>
        <strain evidence="4 5">MCWD5</strain>
    </source>
</reference>
<evidence type="ECO:0000256" key="1">
    <source>
        <dbReference type="ARBA" id="ARBA00022690"/>
    </source>
</evidence>
<dbReference type="Gene3D" id="2.60.40.2020">
    <property type="match status" value="1"/>
</dbReference>
<protein>
    <recommendedName>
        <fullName evidence="3">Proteinase inhibitor I42 chagasin domain-containing protein</fullName>
    </recommendedName>
</protein>